<proteinExistence type="predicted"/>
<dbReference type="EMBL" id="JAVIDA010000009">
    <property type="protein sequence ID" value="MDQ9071470.1"/>
    <property type="molecule type" value="Genomic_DNA"/>
</dbReference>
<evidence type="ECO:0000313" key="2">
    <source>
        <dbReference type="Proteomes" id="UP001243195"/>
    </source>
</evidence>
<dbReference type="AlphaFoldDB" id="A0AAW8JIQ1"/>
<protein>
    <submittedName>
        <fullName evidence="1">Uncharacterized protein</fullName>
    </submittedName>
</protein>
<organism evidence="1 2">
    <name type="scientific">Acinetobacter gerneri</name>
    <dbReference type="NCBI Taxonomy" id="202952"/>
    <lineage>
        <taxon>Bacteria</taxon>
        <taxon>Pseudomonadati</taxon>
        <taxon>Pseudomonadota</taxon>
        <taxon>Gammaproteobacteria</taxon>
        <taxon>Moraxellales</taxon>
        <taxon>Moraxellaceae</taxon>
        <taxon>Acinetobacter</taxon>
    </lineage>
</organism>
<gene>
    <name evidence="1" type="ORF">RFH51_08380</name>
</gene>
<evidence type="ECO:0000313" key="1">
    <source>
        <dbReference type="EMBL" id="MDQ9071470.1"/>
    </source>
</evidence>
<sequence>MKFSFINLDGKELNGECKAIQISELDPNHALKKVITNSTALSAVLGEFSFFENINSNGELSASGFAVDNENNVFHSDKLPDFVQIGSHWKVIA</sequence>
<comment type="caution">
    <text evidence="1">The sequence shown here is derived from an EMBL/GenBank/DDBJ whole genome shotgun (WGS) entry which is preliminary data.</text>
</comment>
<name>A0AAW8JIQ1_9GAMM</name>
<accession>A0AAW8JIQ1</accession>
<dbReference type="RefSeq" id="WP_004861518.1">
    <property type="nucleotide sequence ID" value="NZ_BBLI01000034.1"/>
</dbReference>
<dbReference type="GeneID" id="84209109"/>
<dbReference type="Proteomes" id="UP001243195">
    <property type="component" value="Unassembled WGS sequence"/>
</dbReference>
<reference evidence="1" key="1">
    <citation type="submission" date="2023-08" db="EMBL/GenBank/DDBJ databases">
        <title>Emergence of clinically-relevant ST2 carbapenem-resistant Acinetobacter baumannii strains in hospital sewages in Zhejiang, East of China.</title>
        <authorList>
            <person name="Kaichao C."/>
            <person name="Zhang R."/>
        </authorList>
    </citation>
    <scope>NUCLEOTIDE SEQUENCE</scope>
    <source>
        <strain evidence="1">M-SY-60</strain>
    </source>
</reference>